<comment type="caution">
    <text evidence="2">The sequence shown here is derived from an EMBL/GenBank/DDBJ whole genome shotgun (WGS) entry which is preliminary data.</text>
</comment>
<keyword evidence="2" id="KW-0012">Acyltransferase</keyword>
<dbReference type="RefSeq" id="WP_311369402.1">
    <property type="nucleotide sequence ID" value="NZ_JAVRHX010000004.1"/>
</dbReference>
<dbReference type="Proteomes" id="UP001253545">
    <property type="component" value="Unassembled WGS sequence"/>
</dbReference>
<sequence>MAITKSELDFVCLPFSKLNGDYLYRLLQLRSEVFVVEQTCIYQDLDGKDTHPDALHLLVFKKSSLLAYARMLPSGLSYATPSIGRIVVSPLARGINMGRLVIKEAIVKTQQTWPNEKITIGAQAHLINLYTEFGFECISKEYLEDGIPHIDMQL</sequence>
<evidence type="ECO:0000259" key="1">
    <source>
        <dbReference type="PROSITE" id="PS51186"/>
    </source>
</evidence>
<feature type="domain" description="N-acetyltransferase" evidence="1">
    <location>
        <begin position="13"/>
        <end position="154"/>
    </location>
</feature>
<reference evidence="2 3" key="1">
    <citation type="submission" date="2023-09" db="EMBL/GenBank/DDBJ databases">
        <authorList>
            <person name="Rey-Velasco X."/>
        </authorList>
    </citation>
    <scope>NUCLEOTIDE SEQUENCE [LARGE SCALE GENOMIC DNA]</scope>
    <source>
        <strain evidence="2 3">P117</strain>
    </source>
</reference>
<gene>
    <name evidence="2" type="ORF">RM552_13590</name>
</gene>
<dbReference type="Pfam" id="PF13673">
    <property type="entry name" value="Acetyltransf_10"/>
    <property type="match status" value="1"/>
</dbReference>
<keyword evidence="2" id="KW-0808">Transferase</keyword>
<dbReference type="GO" id="GO:0016746">
    <property type="term" value="F:acyltransferase activity"/>
    <property type="evidence" value="ECO:0007669"/>
    <property type="project" value="UniProtKB-KW"/>
</dbReference>
<proteinExistence type="predicted"/>
<accession>A0ABU2ZV14</accession>
<dbReference type="EMBL" id="JAVRHX010000004">
    <property type="protein sequence ID" value="MDT0595883.1"/>
    <property type="molecule type" value="Genomic_DNA"/>
</dbReference>
<keyword evidence="3" id="KW-1185">Reference proteome</keyword>
<dbReference type="EC" id="2.3.1.-" evidence="2"/>
<dbReference type="InterPro" id="IPR000182">
    <property type="entry name" value="GNAT_dom"/>
</dbReference>
<dbReference type="PROSITE" id="PS51186">
    <property type="entry name" value="GNAT"/>
    <property type="match status" value="1"/>
</dbReference>
<dbReference type="SUPFAM" id="SSF55729">
    <property type="entry name" value="Acyl-CoA N-acyltransferases (Nat)"/>
    <property type="match status" value="1"/>
</dbReference>
<evidence type="ECO:0000313" key="2">
    <source>
        <dbReference type="EMBL" id="MDT0595883.1"/>
    </source>
</evidence>
<dbReference type="InterPro" id="IPR016181">
    <property type="entry name" value="Acyl_CoA_acyltransferase"/>
</dbReference>
<name>A0ABU2ZV14_9ALTE</name>
<organism evidence="2 3">
    <name type="scientific">Glaciecola petra</name>
    <dbReference type="NCBI Taxonomy" id="3075602"/>
    <lineage>
        <taxon>Bacteria</taxon>
        <taxon>Pseudomonadati</taxon>
        <taxon>Pseudomonadota</taxon>
        <taxon>Gammaproteobacteria</taxon>
        <taxon>Alteromonadales</taxon>
        <taxon>Alteromonadaceae</taxon>
        <taxon>Glaciecola</taxon>
    </lineage>
</organism>
<protein>
    <submittedName>
        <fullName evidence="2">GNAT family N-acetyltransferase</fullName>
        <ecNumber evidence="2">2.3.1.-</ecNumber>
    </submittedName>
</protein>
<dbReference type="Gene3D" id="3.40.630.30">
    <property type="match status" value="1"/>
</dbReference>
<evidence type="ECO:0000313" key="3">
    <source>
        <dbReference type="Proteomes" id="UP001253545"/>
    </source>
</evidence>